<dbReference type="PROSITE" id="PS01137">
    <property type="entry name" value="TATD_1"/>
    <property type="match status" value="1"/>
</dbReference>
<dbReference type="CDD" id="cd01310">
    <property type="entry name" value="TatD_DNAse"/>
    <property type="match status" value="1"/>
</dbReference>
<dbReference type="InterPro" id="IPR001130">
    <property type="entry name" value="TatD-like"/>
</dbReference>
<evidence type="ECO:0000313" key="6">
    <source>
        <dbReference type="Proteomes" id="UP000823889"/>
    </source>
</evidence>
<dbReference type="FunFam" id="3.20.20.140:FF:000005">
    <property type="entry name" value="TatD family hydrolase"/>
    <property type="match status" value="1"/>
</dbReference>
<dbReference type="PANTHER" id="PTHR46124:SF2">
    <property type="entry name" value="D-AMINOACYL-TRNA DEACYLASE"/>
    <property type="match status" value="1"/>
</dbReference>
<organism evidence="5 6">
    <name type="scientific">Candidatus Paenalcaligenes intestinipullorum</name>
    <dbReference type="NCBI Taxonomy" id="2838718"/>
    <lineage>
        <taxon>Bacteria</taxon>
        <taxon>Pseudomonadati</taxon>
        <taxon>Pseudomonadota</taxon>
        <taxon>Betaproteobacteria</taxon>
        <taxon>Burkholderiales</taxon>
        <taxon>Alcaligenaceae</taxon>
        <taxon>Paenalcaligenes</taxon>
    </lineage>
</organism>
<keyword evidence="2 4" id="KW-0479">Metal-binding</keyword>
<name>A0A9D2RJK8_9BURK</name>
<feature type="binding site" evidence="4">
    <location>
        <position position="8"/>
    </location>
    <ligand>
        <name>a divalent metal cation</name>
        <dbReference type="ChEBI" id="CHEBI:60240"/>
        <label>1</label>
    </ligand>
</feature>
<sequence length="271" mass="29944">MLIDTHCHLDAREFDTDREAVIAAAHQAGVNTIVIPAVDVHNFTTVRDLAHTHEGLFYALGIHPLCVPNATEQDLQQLEHCLQTAVGDLRCVAIGEIGLDFFVPELKTEAMQAKQVYFYEQQLKLAKQFDLPVLLHVRRSVDMVTKYLRRHEGVTGIAHAFNGSMQQAEILIQLGFKLGFGGTLTFNAAKNIRRLATELPIEAIVLETDAPDIAPSWLGVQSDAQRNQPAELSGIAQCLADLRDLEKSELARLTTRNAQAILPRLVEANPA</sequence>
<dbReference type="InterPro" id="IPR018228">
    <property type="entry name" value="DNase_TatD-rel_CS"/>
</dbReference>
<reference evidence="5" key="2">
    <citation type="submission" date="2021-04" db="EMBL/GenBank/DDBJ databases">
        <authorList>
            <person name="Gilroy R."/>
        </authorList>
    </citation>
    <scope>NUCLEOTIDE SEQUENCE</scope>
    <source>
        <strain evidence="5">9264</strain>
    </source>
</reference>
<comment type="caution">
    <text evidence="5">The sequence shown here is derived from an EMBL/GenBank/DDBJ whole genome shotgun (WGS) entry which is preliminary data.</text>
</comment>
<feature type="binding site" evidence="4">
    <location>
        <position position="96"/>
    </location>
    <ligand>
        <name>a divalent metal cation</name>
        <dbReference type="ChEBI" id="CHEBI:60240"/>
        <label>1</label>
    </ligand>
</feature>
<dbReference type="AlphaFoldDB" id="A0A9D2RJK8"/>
<dbReference type="PROSITE" id="PS01091">
    <property type="entry name" value="TATD_3"/>
    <property type="match status" value="1"/>
</dbReference>
<reference evidence="5" key="1">
    <citation type="journal article" date="2021" name="PeerJ">
        <title>Extensive microbial diversity within the chicken gut microbiome revealed by metagenomics and culture.</title>
        <authorList>
            <person name="Gilroy R."/>
            <person name="Ravi A."/>
            <person name="Getino M."/>
            <person name="Pursley I."/>
            <person name="Horton D.L."/>
            <person name="Alikhan N.F."/>
            <person name="Baker D."/>
            <person name="Gharbi K."/>
            <person name="Hall N."/>
            <person name="Watson M."/>
            <person name="Adriaenssens E.M."/>
            <person name="Foster-Nyarko E."/>
            <person name="Jarju S."/>
            <person name="Secka A."/>
            <person name="Antonio M."/>
            <person name="Oren A."/>
            <person name="Chaudhuri R.R."/>
            <person name="La Ragione R."/>
            <person name="Hildebrand F."/>
            <person name="Pallen M.J."/>
        </authorList>
    </citation>
    <scope>NUCLEOTIDE SEQUENCE</scope>
    <source>
        <strain evidence="5">9264</strain>
    </source>
</reference>
<keyword evidence="3 5" id="KW-0378">Hydrolase</keyword>
<dbReference type="SUPFAM" id="SSF51556">
    <property type="entry name" value="Metallo-dependent hydrolases"/>
    <property type="match status" value="1"/>
</dbReference>
<accession>A0A9D2RJK8</accession>
<dbReference type="Pfam" id="PF01026">
    <property type="entry name" value="TatD_DNase"/>
    <property type="match status" value="1"/>
</dbReference>
<dbReference type="Proteomes" id="UP000823889">
    <property type="component" value="Unassembled WGS sequence"/>
</dbReference>
<dbReference type="PANTHER" id="PTHR46124">
    <property type="entry name" value="D-AMINOACYL-TRNA DEACYLASE"/>
    <property type="match status" value="1"/>
</dbReference>
<gene>
    <name evidence="5" type="ORF">H9906_08465</name>
</gene>
<evidence type="ECO:0000256" key="4">
    <source>
        <dbReference type="PIRSR" id="PIRSR005902-1"/>
    </source>
</evidence>
<evidence type="ECO:0000313" key="5">
    <source>
        <dbReference type="EMBL" id="HJD45040.1"/>
    </source>
</evidence>
<feature type="binding site" evidence="4">
    <location>
        <position position="209"/>
    </location>
    <ligand>
        <name>a divalent metal cation</name>
        <dbReference type="ChEBI" id="CHEBI:60240"/>
        <label>1</label>
    </ligand>
</feature>
<comment type="similarity">
    <text evidence="1">Belongs to the metallo-dependent hydrolases superfamily. TatD-type hydrolase family.</text>
</comment>
<dbReference type="PIRSF" id="PIRSF005902">
    <property type="entry name" value="DNase_TatD"/>
    <property type="match status" value="1"/>
</dbReference>
<feature type="binding site" evidence="4">
    <location>
        <position position="136"/>
    </location>
    <ligand>
        <name>a divalent metal cation</name>
        <dbReference type="ChEBI" id="CHEBI:60240"/>
        <label>2</label>
    </ligand>
</feature>
<dbReference type="GO" id="GO:0046872">
    <property type="term" value="F:metal ion binding"/>
    <property type="evidence" value="ECO:0007669"/>
    <property type="project" value="UniProtKB-KW"/>
</dbReference>
<evidence type="ECO:0000256" key="1">
    <source>
        <dbReference type="ARBA" id="ARBA00009275"/>
    </source>
</evidence>
<protein>
    <submittedName>
        <fullName evidence="5">TatD family hydrolase</fullName>
    </submittedName>
</protein>
<dbReference type="GO" id="GO:0016788">
    <property type="term" value="F:hydrolase activity, acting on ester bonds"/>
    <property type="evidence" value="ECO:0007669"/>
    <property type="project" value="InterPro"/>
</dbReference>
<proteinExistence type="inferred from homology"/>
<evidence type="ECO:0000256" key="3">
    <source>
        <dbReference type="ARBA" id="ARBA00022801"/>
    </source>
</evidence>
<feature type="binding site" evidence="4">
    <location>
        <position position="6"/>
    </location>
    <ligand>
        <name>a divalent metal cation</name>
        <dbReference type="ChEBI" id="CHEBI:60240"/>
        <label>1</label>
    </ligand>
</feature>
<dbReference type="InterPro" id="IPR032466">
    <property type="entry name" value="Metal_Hydrolase"/>
</dbReference>
<evidence type="ECO:0000256" key="2">
    <source>
        <dbReference type="ARBA" id="ARBA00022723"/>
    </source>
</evidence>
<dbReference type="EMBL" id="DWUQ01000177">
    <property type="protein sequence ID" value="HJD45040.1"/>
    <property type="molecule type" value="Genomic_DNA"/>
</dbReference>
<feature type="binding site" evidence="4">
    <location>
        <position position="159"/>
    </location>
    <ligand>
        <name>a divalent metal cation</name>
        <dbReference type="ChEBI" id="CHEBI:60240"/>
        <label>2</label>
    </ligand>
</feature>
<dbReference type="Gene3D" id="3.20.20.140">
    <property type="entry name" value="Metal-dependent hydrolases"/>
    <property type="match status" value="1"/>
</dbReference>